<dbReference type="PANTHER" id="PTHR10621:SF61">
    <property type="entry name" value="UBIQUITIN FAMILY PROTEIN"/>
    <property type="match status" value="1"/>
</dbReference>
<feature type="domain" description="Ubiquitin-like" evidence="1">
    <location>
        <begin position="1"/>
        <end position="72"/>
    </location>
</feature>
<dbReference type="GO" id="GO:0005654">
    <property type="term" value="C:nucleoplasm"/>
    <property type="evidence" value="ECO:0007669"/>
    <property type="project" value="TreeGrafter"/>
</dbReference>
<dbReference type="PANTHER" id="PTHR10621">
    <property type="entry name" value="UV EXCISION REPAIR PROTEIN RAD23"/>
    <property type="match status" value="1"/>
</dbReference>
<dbReference type="GO" id="GO:0070628">
    <property type="term" value="F:proteasome binding"/>
    <property type="evidence" value="ECO:0007669"/>
    <property type="project" value="TreeGrafter"/>
</dbReference>
<evidence type="ECO:0000313" key="3">
    <source>
        <dbReference type="Proteomes" id="UP001189624"/>
    </source>
</evidence>
<dbReference type="GO" id="GO:0043161">
    <property type="term" value="P:proteasome-mediated ubiquitin-dependent protein catabolic process"/>
    <property type="evidence" value="ECO:0007669"/>
    <property type="project" value="TreeGrafter"/>
</dbReference>
<gene>
    <name evidence="2" type="ORF">AYBTSS11_LOCUS29422</name>
</gene>
<proteinExistence type="predicted"/>
<evidence type="ECO:0000259" key="1">
    <source>
        <dbReference type="PROSITE" id="PS50053"/>
    </source>
</evidence>
<organism evidence="2 3">
    <name type="scientific">Sphenostylis stenocarpa</name>
    <dbReference type="NCBI Taxonomy" id="92480"/>
    <lineage>
        <taxon>Eukaryota</taxon>
        <taxon>Viridiplantae</taxon>
        <taxon>Streptophyta</taxon>
        <taxon>Embryophyta</taxon>
        <taxon>Tracheophyta</taxon>
        <taxon>Spermatophyta</taxon>
        <taxon>Magnoliopsida</taxon>
        <taxon>eudicotyledons</taxon>
        <taxon>Gunneridae</taxon>
        <taxon>Pentapetalae</taxon>
        <taxon>rosids</taxon>
        <taxon>fabids</taxon>
        <taxon>Fabales</taxon>
        <taxon>Fabaceae</taxon>
        <taxon>Papilionoideae</taxon>
        <taxon>50 kb inversion clade</taxon>
        <taxon>NPAAA clade</taxon>
        <taxon>indigoferoid/millettioid clade</taxon>
        <taxon>Phaseoleae</taxon>
        <taxon>Sphenostylis</taxon>
    </lineage>
</organism>
<keyword evidence="3" id="KW-1185">Reference proteome</keyword>
<dbReference type="GO" id="GO:0031593">
    <property type="term" value="F:polyubiquitin modification-dependent protein binding"/>
    <property type="evidence" value="ECO:0007669"/>
    <property type="project" value="TreeGrafter"/>
</dbReference>
<dbReference type="GO" id="GO:0005829">
    <property type="term" value="C:cytosol"/>
    <property type="evidence" value="ECO:0007669"/>
    <property type="project" value="TreeGrafter"/>
</dbReference>
<sequence length="171" mass="19907">MPKSAHRVRIELDRNDTVRELKEKIAEHQDMHGIPVDRIVLQLHSMSEELKDNAALQDCVVVENSEIDVFLKSALPVAGKRKGGSSKAQLGSRRCRWKIEIEAFYSDKVHVLRKKLDDLHRTKGFRLPEDGGYFFIHRQKVMYEEKSFYWHRVWNGDTIETFDGFVLPSPS</sequence>
<accession>A0AA87B9N0</accession>
<evidence type="ECO:0000313" key="2">
    <source>
        <dbReference type="EMBL" id="CAJ1977269.1"/>
    </source>
</evidence>
<dbReference type="Gene3D" id="3.10.20.90">
    <property type="entry name" value="Phosphatidylinositol 3-kinase Catalytic Subunit, Chain A, domain 1"/>
    <property type="match status" value="1"/>
</dbReference>
<dbReference type="EMBL" id="OY731407">
    <property type="protein sequence ID" value="CAJ1977269.1"/>
    <property type="molecule type" value="Genomic_DNA"/>
</dbReference>
<dbReference type="Proteomes" id="UP001189624">
    <property type="component" value="Chromosome 10"/>
</dbReference>
<protein>
    <recommendedName>
        <fullName evidence="1">Ubiquitin-like domain-containing protein</fullName>
    </recommendedName>
</protein>
<dbReference type="Gramene" id="rna-AYBTSS11_LOCUS29422">
    <property type="protein sequence ID" value="CAJ1977269.1"/>
    <property type="gene ID" value="gene-AYBTSS11_LOCUS29422"/>
</dbReference>
<name>A0AA87B9N0_9FABA</name>
<dbReference type="InterPro" id="IPR029071">
    <property type="entry name" value="Ubiquitin-like_domsf"/>
</dbReference>
<dbReference type="AlphaFoldDB" id="A0AA87B9N0"/>
<dbReference type="PROSITE" id="PS50053">
    <property type="entry name" value="UBIQUITIN_2"/>
    <property type="match status" value="1"/>
</dbReference>
<reference evidence="2" key="1">
    <citation type="submission" date="2023-10" db="EMBL/GenBank/DDBJ databases">
        <authorList>
            <person name="Domelevo Entfellner J.-B."/>
        </authorList>
    </citation>
    <scope>NUCLEOTIDE SEQUENCE</scope>
</reference>
<dbReference type="Pfam" id="PF00240">
    <property type="entry name" value="ubiquitin"/>
    <property type="match status" value="1"/>
</dbReference>
<dbReference type="SUPFAM" id="SSF54236">
    <property type="entry name" value="Ubiquitin-like"/>
    <property type="match status" value="1"/>
</dbReference>
<dbReference type="GO" id="GO:0043130">
    <property type="term" value="F:ubiquitin binding"/>
    <property type="evidence" value="ECO:0007669"/>
    <property type="project" value="TreeGrafter"/>
</dbReference>
<dbReference type="InterPro" id="IPR000626">
    <property type="entry name" value="Ubiquitin-like_dom"/>
</dbReference>
<dbReference type="CDD" id="cd17039">
    <property type="entry name" value="Ubl_ubiquitin_like"/>
    <property type="match status" value="1"/>
</dbReference>